<feature type="region of interest" description="Disordered" evidence="1">
    <location>
        <begin position="246"/>
        <end position="287"/>
    </location>
</feature>
<protein>
    <recommendedName>
        <fullName evidence="2">Protein ENHANCED DISEASE RESISTANCE 2 C-terminal domain-containing protein</fullName>
    </recommendedName>
</protein>
<reference evidence="4" key="2">
    <citation type="submission" date="2008-08" db="EMBL/GenBank/DDBJ databases">
        <authorList>
            <consortium name="Diatom Consortium"/>
            <person name="Grigoriev I."/>
            <person name="Grimwood J."/>
            <person name="Kuo A."/>
            <person name="Otillar R.P."/>
            <person name="Salamov A."/>
            <person name="Detter J.C."/>
            <person name="Lindquist E."/>
            <person name="Shapiro H."/>
            <person name="Lucas S."/>
            <person name="Glavina del Rio T."/>
            <person name="Pitluck S."/>
            <person name="Rokhsar D."/>
            <person name="Bowler C."/>
        </authorList>
    </citation>
    <scope>GENOME REANNOTATION</scope>
    <source>
        <strain evidence="4">CCAP 1055/1</strain>
    </source>
</reference>
<dbReference type="InParanoid" id="B7G7L9"/>
<dbReference type="eggNOG" id="ENOG502S64M">
    <property type="taxonomic scope" value="Eukaryota"/>
</dbReference>
<dbReference type="PANTHER" id="PTHR12136:SF41">
    <property type="entry name" value="PLECKSTRIN HOMOLOGY (PH) AND LIPID-BINDING START DOMAINS-CONTAINING PROTEIN"/>
    <property type="match status" value="1"/>
</dbReference>
<dbReference type="PaxDb" id="2850-Phatr48542"/>
<evidence type="ECO:0000313" key="3">
    <source>
        <dbReference type="EMBL" id="EEC45385.1"/>
    </source>
</evidence>
<dbReference type="OrthoDB" id="9970435at2759"/>
<organism evidence="3 4">
    <name type="scientific">Phaeodactylum tricornutum (strain CCAP 1055/1)</name>
    <dbReference type="NCBI Taxonomy" id="556484"/>
    <lineage>
        <taxon>Eukaryota</taxon>
        <taxon>Sar</taxon>
        <taxon>Stramenopiles</taxon>
        <taxon>Ochrophyta</taxon>
        <taxon>Bacillariophyta</taxon>
        <taxon>Bacillariophyceae</taxon>
        <taxon>Bacillariophycidae</taxon>
        <taxon>Naviculales</taxon>
        <taxon>Phaeodactylaceae</taxon>
        <taxon>Phaeodactylum</taxon>
    </lineage>
</organism>
<sequence length="988" mass="109574">MTSVVTHGEKTPSLPRTYSVPQIRHAGRAHVRGKIRRVWRHRYLELWDNGLVRYYELPSARTNEGNFGSSSTTAESPHPEDAQHPHRRVQKYTLAIYHARILDVTTLRDIHVGLPRGSFGFLFRGQRLLHLETDEEDEQEDAIVDALDDPSGTTTMRTLEAQSQSYHQQQHQHHHSLSALALLSTPSIMMPTRRHNKLTASCQGETPKEQRDFLCAVSSLEEAQSWVVALQWASTQQQHQRGLVSEPWWLSPSPTGTPTDTRSVSTTALTTAHSTPANTRKGAEPELPIVVDDFDDDTSSWEIHDTPKVWTLDGSASSPSSPRNSPARTTNAVAISTVPPLSPTTTGTTNASVSTAIPGHRSAHKATHAIAPSSSPSKGKVVVTKVTTFRMVRLLGMLKFEVAYEIHGLLLKSVVVHDSAETATPWQAESWVLLRTADDFQTLLSDLCQELGPSLLDQVQLEPIRKLPRYRQFPSFRTVQSSLSTVDSILRSLVMDASMVNAKAMKKFLGIGTTTGAADQTNTFSSDSFLRRFWQAHASQSTLQNKTRTLRPRTRTDQYVKSWLQSCRSDPSIWDVYAVRWLRRPWWLVSGIGVTAASIVPLARWWQRAIPVLAVRLDVLVVSWLGAAYFGRWVLLIPGTERSAVNTILSNRSATTTPQKTAKSVSATTGDTQSKTAITKIPNALIESQQMQLEGDNFVDSASALDEIDYDGEESEGEEASGLPDTLDVSFNEGLLSSPLPQYPRNDGVSCWSQPPYGIFHVRGNTYLQDRVKVPSGPAPLTCRGVDVWMTDNPERHIARHPAVLGGKLGEHDTFLVNFLLPFGNFVAYFSIPPLDKFPDKLRQVWLNFLKGDQQYRDARLKLLPIVIEGPWIVKTAVGPGKSPALLGKVIPLQYFFRDPEPGGRKGVYEVDVIITASTIAKGILSVVRGHTKAVTIGFAFIIEASKQEELPETVLCSFQVHSLHLEDCPLLPVCNLDKVNDSVLTVR</sequence>
<dbReference type="Proteomes" id="UP000000759">
    <property type="component" value="Chromosome 18"/>
</dbReference>
<name>B7G7L9_PHATC</name>
<dbReference type="PANTHER" id="PTHR12136">
    <property type="entry name" value="ENHANCED DISEASE RESISTANCE-RELATED"/>
    <property type="match status" value="1"/>
</dbReference>
<dbReference type="InterPro" id="IPR009769">
    <property type="entry name" value="EDR2_C"/>
</dbReference>
<gene>
    <name evidence="3" type="ORF">PHATRDRAFT_48542</name>
</gene>
<evidence type="ECO:0000259" key="2">
    <source>
        <dbReference type="Pfam" id="PF07059"/>
    </source>
</evidence>
<dbReference type="HOGENOM" id="CLU_302175_0_0_1"/>
<feature type="compositionally biased region" description="Low complexity" evidence="1">
    <location>
        <begin position="315"/>
        <end position="328"/>
    </location>
</feature>
<feature type="region of interest" description="Disordered" evidence="1">
    <location>
        <begin position="310"/>
        <end position="329"/>
    </location>
</feature>
<evidence type="ECO:0000256" key="1">
    <source>
        <dbReference type="SAM" id="MobiDB-lite"/>
    </source>
</evidence>
<proteinExistence type="predicted"/>
<dbReference type="AlphaFoldDB" id="B7G7L9"/>
<reference evidence="3 4" key="1">
    <citation type="journal article" date="2008" name="Nature">
        <title>The Phaeodactylum genome reveals the evolutionary history of diatom genomes.</title>
        <authorList>
            <person name="Bowler C."/>
            <person name="Allen A.E."/>
            <person name="Badger J.H."/>
            <person name="Grimwood J."/>
            <person name="Jabbari K."/>
            <person name="Kuo A."/>
            <person name="Maheswari U."/>
            <person name="Martens C."/>
            <person name="Maumus F."/>
            <person name="Otillar R.P."/>
            <person name="Rayko E."/>
            <person name="Salamov A."/>
            <person name="Vandepoele K."/>
            <person name="Beszteri B."/>
            <person name="Gruber A."/>
            <person name="Heijde M."/>
            <person name="Katinka M."/>
            <person name="Mock T."/>
            <person name="Valentin K."/>
            <person name="Verret F."/>
            <person name="Berges J.A."/>
            <person name="Brownlee C."/>
            <person name="Cadoret J.P."/>
            <person name="Chiovitti A."/>
            <person name="Choi C.J."/>
            <person name="Coesel S."/>
            <person name="De Martino A."/>
            <person name="Detter J.C."/>
            <person name="Durkin C."/>
            <person name="Falciatore A."/>
            <person name="Fournet J."/>
            <person name="Haruta M."/>
            <person name="Huysman M.J."/>
            <person name="Jenkins B.D."/>
            <person name="Jiroutova K."/>
            <person name="Jorgensen R.E."/>
            <person name="Joubert Y."/>
            <person name="Kaplan A."/>
            <person name="Kroger N."/>
            <person name="Kroth P.G."/>
            <person name="La Roche J."/>
            <person name="Lindquist E."/>
            <person name="Lommer M."/>
            <person name="Martin-Jezequel V."/>
            <person name="Lopez P.J."/>
            <person name="Lucas S."/>
            <person name="Mangogna M."/>
            <person name="McGinnis K."/>
            <person name="Medlin L.K."/>
            <person name="Montsant A."/>
            <person name="Oudot-Le Secq M.P."/>
            <person name="Napoli C."/>
            <person name="Obornik M."/>
            <person name="Parker M.S."/>
            <person name="Petit J.L."/>
            <person name="Porcel B.M."/>
            <person name="Poulsen N."/>
            <person name="Robison M."/>
            <person name="Rychlewski L."/>
            <person name="Rynearson T.A."/>
            <person name="Schmutz J."/>
            <person name="Shapiro H."/>
            <person name="Siaut M."/>
            <person name="Stanley M."/>
            <person name="Sussman M.R."/>
            <person name="Taylor A.R."/>
            <person name="Vardi A."/>
            <person name="von Dassow P."/>
            <person name="Vyverman W."/>
            <person name="Willis A."/>
            <person name="Wyrwicz L.S."/>
            <person name="Rokhsar D.S."/>
            <person name="Weissenbach J."/>
            <person name="Armbrust E.V."/>
            <person name="Green B.R."/>
            <person name="Van de Peer Y."/>
            <person name="Grigoriev I.V."/>
        </authorList>
    </citation>
    <scope>NUCLEOTIDE SEQUENCE [LARGE SCALE GENOMIC DNA]</scope>
    <source>
        <strain evidence="3 4">CCAP 1055/1</strain>
    </source>
</reference>
<feature type="region of interest" description="Disordered" evidence="1">
    <location>
        <begin position="63"/>
        <end position="86"/>
    </location>
</feature>
<dbReference type="RefSeq" id="XP_002183167.1">
    <property type="nucleotide sequence ID" value="XM_002183131.1"/>
</dbReference>
<dbReference type="Pfam" id="PF07059">
    <property type="entry name" value="EDR2_C"/>
    <property type="match status" value="1"/>
</dbReference>
<accession>B7G7L9</accession>
<dbReference type="InterPro" id="IPR045096">
    <property type="entry name" value="EDR2-like"/>
</dbReference>
<feature type="domain" description="Protein ENHANCED DISEASE RESISTANCE 2 C-terminal" evidence="2">
    <location>
        <begin position="752"/>
        <end position="964"/>
    </location>
</feature>
<dbReference type="KEGG" id="pti:PHATRDRAFT_48542"/>
<feature type="compositionally biased region" description="Polar residues" evidence="1">
    <location>
        <begin position="63"/>
        <end position="75"/>
    </location>
</feature>
<evidence type="ECO:0000313" key="4">
    <source>
        <dbReference type="Proteomes" id="UP000000759"/>
    </source>
</evidence>
<dbReference type="EMBL" id="CM000620">
    <property type="protein sequence ID" value="EEC45385.1"/>
    <property type="molecule type" value="Genomic_DNA"/>
</dbReference>
<dbReference type="GeneID" id="7194780"/>
<keyword evidence="4" id="KW-1185">Reference proteome</keyword>
<feature type="compositionally biased region" description="Polar residues" evidence="1">
    <location>
        <begin position="252"/>
        <end position="278"/>
    </location>
</feature>